<dbReference type="PROSITE" id="PS00893">
    <property type="entry name" value="NUDIX_BOX"/>
    <property type="match status" value="1"/>
</dbReference>
<gene>
    <name evidence="6" type="ordered locus">KSE_69860</name>
</gene>
<proteinExistence type="predicted"/>
<keyword evidence="7" id="KW-1185">Reference proteome</keyword>
<dbReference type="STRING" id="452652.KSE_69860"/>
<dbReference type="EMBL" id="AP010968">
    <property type="protein sequence ID" value="BAJ32744.1"/>
    <property type="molecule type" value="Genomic_DNA"/>
</dbReference>
<dbReference type="Proteomes" id="UP000007076">
    <property type="component" value="Chromosome"/>
</dbReference>
<sequence length="215" mass="23528">MPPLPPPFGWHPTADRNLFTPAGVERPRRPETPPGRTPILTSAPAHEAPGAHEGIDPAAFAAALPPHVVSATVLLIDTDDRILMLHQARPYPGHPAWWQLPAGLADPGEHPPATALRELAEETGHRPTGPLRPLAVDYRSAADGWPPVIDFAYAAPPVRPGLPVRLSPEHDSCAWRKYAEWLPYLQPGQRPWFAALRSAHRSRRTAVLIDGHPHD</sequence>
<dbReference type="GO" id="GO:0016787">
    <property type="term" value="F:hydrolase activity"/>
    <property type="evidence" value="ECO:0007669"/>
    <property type="project" value="UniProtKB-KW"/>
</dbReference>
<dbReference type="CDD" id="cd02883">
    <property type="entry name" value="NUDIX_Hydrolase"/>
    <property type="match status" value="1"/>
</dbReference>
<dbReference type="eggNOG" id="COG0494">
    <property type="taxonomic scope" value="Bacteria"/>
</dbReference>
<dbReference type="InterPro" id="IPR020084">
    <property type="entry name" value="NUDIX_hydrolase_CS"/>
</dbReference>
<accession>E4NKD6</accession>
<evidence type="ECO:0000313" key="7">
    <source>
        <dbReference type="Proteomes" id="UP000007076"/>
    </source>
</evidence>
<protein>
    <recommendedName>
        <fullName evidence="5">Nudix hydrolase domain-containing protein</fullName>
    </recommendedName>
</protein>
<dbReference type="AlphaFoldDB" id="E4NKD6"/>
<dbReference type="PANTHER" id="PTHR43046">
    <property type="entry name" value="GDP-MANNOSE MANNOSYL HYDROLASE"/>
    <property type="match status" value="1"/>
</dbReference>
<dbReference type="Gene3D" id="3.90.79.10">
    <property type="entry name" value="Nucleoside Triphosphate Pyrophosphohydrolase"/>
    <property type="match status" value="1"/>
</dbReference>
<reference evidence="6 7" key="1">
    <citation type="journal article" date="2010" name="DNA Res.">
        <title>Genome sequence of Kitasatospora setae NBRC 14216T: an evolutionary snapshot of the family Streptomycetaceae.</title>
        <authorList>
            <person name="Ichikawa N."/>
            <person name="Oguchi A."/>
            <person name="Ikeda H."/>
            <person name="Ishikawa J."/>
            <person name="Kitani S."/>
            <person name="Watanabe Y."/>
            <person name="Nakamura S."/>
            <person name="Katano Y."/>
            <person name="Kishi E."/>
            <person name="Sasagawa M."/>
            <person name="Ankai A."/>
            <person name="Fukui S."/>
            <person name="Hashimoto Y."/>
            <person name="Kamata S."/>
            <person name="Otoguro M."/>
            <person name="Tanikawa S."/>
            <person name="Nihira T."/>
            <person name="Horinouchi S."/>
            <person name="Ohnishi Y."/>
            <person name="Hayakawa M."/>
            <person name="Kuzuyama T."/>
            <person name="Arisawa A."/>
            <person name="Nomoto F."/>
            <person name="Miura H."/>
            <person name="Takahashi Y."/>
            <person name="Fujita N."/>
        </authorList>
    </citation>
    <scope>NUCLEOTIDE SEQUENCE [LARGE SCALE GENOMIC DNA]</scope>
    <source>
        <strain evidence="7">ATCC 33774 / DSM 43861 / JCM 3304 / KCC A-0304 / NBRC 14216 / KM-6054</strain>
    </source>
</reference>
<organism evidence="6 7">
    <name type="scientific">Kitasatospora setae (strain ATCC 33774 / DSM 43861 / JCM 3304 / KCC A-0304 / NBRC 14216 / KM-6054)</name>
    <name type="common">Streptomyces setae</name>
    <dbReference type="NCBI Taxonomy" id="452652"/>
    <lineage>
        <taxon>Bacteria</taxon>
        <taxon>Bacillati</taxon>
        <taxon>Actinomycetota</taxon>
        <taxon>Actinomycetes</taxon>
        <taxon>Kitasatosporales</taxon>
        <taxon>Streptomycetaceae</taxon>
        <taxon>Kitasatospora</taxon>
    </lineage>
</organism>
<evidence type="ECO:0000313" key="6">
    <source>
        <dbReference type="EMBL" id="BAJ32744.1"/>
    </source>
</evidence>
<dbReference type="RefSeq" id="WP_014140035.1">
    <property type="nucleotide sequence ID" value="NC_016109.1"/>
</dbReference>
<dbReference type="InterPro" id="IPR000086">
    <property type="entry name" value="NUDIX_hydrolase_dom"/>
</dbReference>
<evidence type="ECO:0000256" key="1">
    <source>
        <dbReference type="ARBA" id="ARBA00001946"/>
    </source>
</evidence>
<dbReference type="InterPro" id="IPR015797">
    <property type="entry name" value="NUDIX_hydrolase-like_dom_sf"/>
</dbReference>
<dbReference type="KEGG" id="ksk:KSE_69860"/>
<comment type="cofactor">
    <cofactor evidence="1">
        <name>Mg(2+)</name>
        <dbReference type="ChEBI" id="CHEBI:18420"/>
    </cofactor>
</comment>
<evidence type="ECO:0000256" key="2">
    <source>
        <dbReference type="ARBA" id="ARBA00022801"/>
    </source>
</evidence>
<dbReference type="HOGENOM" id="CLU_1281791_0_0_11"/>
<dbReference type="PROSITE" id="PS51462">
    <property type="entry name" value="NUDIX"/>
    <property type="match status" value="1"/>
</dbReference>
<evidence type="ECO:0000256" key="4">
    <source>
        <dbReference type="SAM" id="MobiDB-lite"/>
    </source>
</evidence>
<keyword evidence="3" id="KW-0460">Magnesium</keyword>
<feature type="domain" description="Nudix hydrolase" evidence="5">
    <location>
        <begin position="65"/>
        <end position="200"/>
    </location>
</feature>
<dbReference type="Pfam" id="PF00293">
    <property type="entry name" value="NUDIX"/>
    <property type="match status" value="1"/>
</dbReference>
<evidence type="ECO:0000256" key="3">
    <source>
        <dbReference type="ARBA" id="ARBA00022842"/>
    </source>
</evidence>
<keyword evidence="2" id="KW-0378">Hydrolase</keyword>
<dbReference type="PATRIC" id="fig|452652.3.peg.7014"/>
<feature type="region of interest" description="Disordered" evidence="4">
    <location>
        <begin position="1"/>
        <end position="52"/>
    </location>
</feature>
<dbReference type="PANTHER" id="PTHR43046:SF12">
    <property type="entry name" value="GDP-MANNOSE MANNOSYL HYDROLASE"/>
    <property type="match status" value="1"/>
</dbReference>
<evidence type="ECO:0000259" key="5">
    <source>
        <dbReference type="PROSITE" id="PS51462"/>
    </source>
</evidence>
<name>E4NKD6_KITSK</name>
<dbReference type="SUPFAM" id="SSF55811">
    <property type="entry name" value="Nudix"/>
    <property type="match status" value="1"/>
</dbReference>